<keyword evidence="1" id="KW-0812">Transmembrane</keyword>
<feature type="transmembrane region" description="Helical" evidence="1">
    <location>
        <begin position="20"/>
        <end position="40"/>
    </location>
</feature>
<organism evidence="2 3">
    <name type="scientific">Candidatus Nitrosopumilus sediminis</name>
    <dbReference type="NCBI Taxonomy" id="1229909"/>
    <lineage>
        <taxon>Archaea</taxon>
        <taxon>Nitrososphaerota</taxon>
        <taxon>Nitrososphaeria</taxon>
        <taxon>Nitrosopumilales</taxon>
        <taxon>Nitrosopumilaceae</taxon>
        <taxon>Nitrosopumilus</taxon>
    </lineage>
</organism>
<dbReference type="PATRIC" id="fig|1229909.8.peg.1151"/>
<sequence length="611" mass="65224">MIRKTSLFHLQNRRGLSSVVGALFFTVLMIAGFSVLSLALDAQTDIVTTQRIVSDTEIKKQQEQFAVFASVDQNNVLSMNVKNQGQNPVEISSMWIVNKTLPTQPVTRFDINYDDAFIPSGFTNDIISSQTLHMVPDIYDIKIISSHGTIDIDELVVGLGASIGDLRAELITDPPDVVLGKNVTVAMIVTNTGNAEIKNVHPIMQSVTGSGFLISPSPSHTPSSVNLEPAESVMFSWDYQVDGVSGNDLVFSAMAQGDFKDVDDVSSNVASDTILLREAGEGGSGGEVVISNELFGKPQIFMLMPNAVGDENSDVSDRPIWGVNVANPTDQPMFVNKVVVMAFVPRANSQDDVFVKNCEDIPGANPERPVTIPPTPDNWSCPESNQLMWRDLVSPVEVAPRSVFPFLVGIGSGNMAGTTDDAQNILVQPVVFTTLGQYGKAGYGTTMHTNEVALPNVFLARTPESVASSNVMSELTGIVEGTTVKFNATLADMSSDNIYGIKNGTSLIINIPKEWSFGSVVSNNGFNLSPPVTYPDGSTQIVGTLISSIDDHSEAKTIQFTATAPSVPKTKMYVMSILANGVATGNSASGEFAVGPIAETVLQVCPTSGCP</sequence>
<protein>
    <submittedName>
        <fullName evidence="2">Uncharacterized protein</fullName>
    </submittedName>
</protein>
<gene>
    <name evidence="2" type="ORF">NSED_05265</name>
</gene>
<evidence type="ECO:0000256" key="1">
    <source>
        <dbReference type="SAM" id="Phobius"/>
    </source>
</evidence>
<evidence type="ECO:0000313" key="2">
    <source>
        <dbReference type="EMBL" id="AFS82857.1"/>
    </source>
</evidence>
<dbReference type="Gene3D" id="2.60.40.10">
    <property type="entry name" value="Immunoglobulins"/>
    <property type="match status" value="1"/>
</dbReference>
<dbReference type="EMBL" id="CP003843">
    <property type="protein sequence ID" value="AFS82857.1"/>
    <property type="molecule type" value="Genomic_DNA"/>
</dbReference>
<dbReference type="OrthoDB" id="10604at2157"/>
<dbReference type="KEGG" id="nir:NSED_05265"/>
<evidence type="ECO:0000313" key="3">
    <source>
        <dbReference type="Proteomes" id="UP000006100"/>
    </source>
</evidence>
<dbReference type="Proteomes" id="UP000006100">
    <property type="component" value="Chromosome"/>
</dbReference>
<dbReference type="InterPro" id="IPR013783">
    <property type="entry name" value="Ig-like_fold"/>
</dbReference>
<dbReference type="STRING" id="1229909.NSED_05265"/>
<keyword evidence="3" id="KW-1185">Reference proteome</keyword>
<dbReference type="AlphaFoldDB" id="K0BCS4"/>
<dbReference type="GeneID" id="13696848"/>
<dbReference type="eggNOG" id="arCOG01824">
    <property type="taxonomic scope" value="Archaea"/>
</dbReference>
<dbReference type="eggNOG" id="arCOG02087">
    <property type="taxonomic scope" value="Archaea"/>
</dbReference>
<name>K0BCS4_9ARCH</name>
<keyword evidence="1" id="KW-0472">Membrane</keyword>
<accession>K0BCS4</accession>
<dbReference type="HOGENOM" id="CLU_481133_0_0_2"/>
<reference evidence="2 3" key="1">
    <citation type="journal article" date="2012" name="J. Bacteriol.">
        <title>Draft Genome Sequence of an Ammonia-Oxidizing Archaeon, "Candidatus Nitrosopumilus sediminis" AR2, from Svalbard in the Arctic Circle.</title>
        <authorList>
            <person name="Park S.J."/>
            <person name="Kim J.G."/>
            <person name="Jung M.Y."/>
            <person name="Kim S.J."/>
            <person name="Cha I.T."/>
            <person name="Ghai R."/>
            <person name="Martin-Cuadrado A.B."/>
            <person name="Rodriguez-Valera F."/>
            <person name="Rhee S.K."/>
        </authorList>
    </citation>
    <scope>NUCLEOTIDE SEQUENCE [LARGE SCALE GENOMIC DNA]</scope>
    <source>
        <strain evidence="2 3">AR2</strain>
    </source>
</reference>
<keyword evidence="1" id="KW-1133">Transmembrane helix</keyword>
<proteinExistence type="predicted"/>
<dbReference type="RefSeq" id="WP_014965228.1">
    <property type="nucleotide sequence ID" value="NC_018656.1"/>
</dbReference>